<reference evidence="3" key="1">
    <citation type="journal article" date="2023" name="G3 (Bethesda)">
        <title>Whole genome assembly and annotation of the endangered Caribbean coral Acropora cervicornis.</title>
        <authorList>
            <person name="Selwyn J.D."/>
            <person name="Vollmer S.V."/>
        </authorList>
    </citation>
    <scope>NUCLEOTIDE SEQUENCE</scope>
    <source>
        <strain evidence="3">K2</strain>
    </source>
</reference>
<dbReference type="InterPro" id="IPR043504">
    <property type="entry name" value="Peptidase_S1_PA_chymotrypsin"/>
</dbReference>
<dbReference type="Pfam" id="PF00531">
    <property type="entry name" value="Death"/>
    <property type="match status" value="1"/>
</dbReference>
<dbReference type="PANTHER" id="PTHR36234">
    <property type="entry name" value="LYSYL ENDOPEPTIDASE"/>
    <property type="match status" value="1"/>
</dbReference>
<dbReference type="SUPFAM" id="SSF47986">
    <property type="entry name" value="DEATH domain"/>
    <property type="match status" value="1"/>
</dbReference>
<dbReference type="AlphaFoldDB" id="A0AAD9Q0W0"/>
<feature type="domain" description="Death" evidence="2">
    <location>
        <begin position="273"/>
        <end position="348"/>
    </location>
</feature>
<dbReference type="EMBL" id="JARQWQ010000088">
    <property type="protein sequence ID" value="KAK2552295.1"/>
    <property type="molecule type" value="Genomic_DNA"/>
</dbReference>
<dbReference type="PROSITE" id="PS50017">
    <property type="entry name" value="DEATH_DOMAIN"/>
    <property type="match status" value="1"/>
</dbReference>
<gene>
    <name evidence="3" type="ORF">P5673_026607</name>
</gene>
<dbReference type="SUPFAM" id="SSF50494">
    <property type="entry name" value="Trypsin-like serine proteases"/>
    <property type="match status" value="1"/>
</dbReference>
<dbReference type="Gene3D" id="2.40.10.10">
    <property type="entry name" value="Trypsin-like serine proteases"/>
    <property type="match status" value="1"/>
</dbReference>
<reference evidence="3" key="2">
    <citation type="journal article" date="2023" name="Science">
        <title>Genomic signatures of disease resistance in endangered staghorn corals.</title>
        <authorList>
            <person name="Vollmer S.V."/>
            <person name="Selwyn J.D."/>
            <person name="Despard B.A."/>
            <person name="Roesel C.L."/>
        </authorList>
    </citation>
    <scope>NUCLEOTIDE SEQUENCE</scope>
    <source>
        <strain evidence="3">K2</strain>
    </source>
</reference>
<dbReference type="GO" id="GO:0007165">
    <property type="term" value="P:signal transduction"/>
    <property type="evidence" value="ECO:0007669"/>
    <property type="project" value="InterPro"/>
</dbReference>
<dbReference type="Gene3D" id="1.10.533.10">
    <property type="entry name" value="Death Domain, Fas"/>
    <property type="match status" value="1"/>
</dbReference>
<protein>
    <recommendedName>
        <fullName evidence="2">Death domain-containing protein</fullName>
    </recommendedName>
</protein>
<accession>A0AAD9Q0W0</accession>
<evidence type="ECO:0000313" key="3">
    <source>
        <dbReference type="EMBL" id="KAK2552295.1"/>
    </source>
</evidence>
<dbReference type="PANTHER" id="PTHR36234:SF5">
    <property type="entry name" value="LYSYL ENDOPEPTIDASE"/>
    <property type="match status" value="1"/>
</dbReference>
<dbReference type="InterPro" id="IPR000488">
    <property type="entry name" value="Death_dom"/>
</dbReference>
<dbReference type="SMART" id="SM00005">
    <property type="entry name" value="DEATH"/>
    <property type="match status" value="1"/>
</dbReference>
<name>A0AAD9Q0W0_ACRCE</name>
<evidence type="ECO:0000259" key="2">
    <source>
        <dbReference type="PROSITE" id="PS50017"/>
    </source>
</evidence>
<evidence type="ECO:0000313" key="4">
    <source>
        <dbReference type="Proteomes" id="UP001249851"/>
    </source>
</evidence>
<sequence>MAGSEVLFTSKGDGLQPYSKLEKLARAVCYIETPSIDLERGHQEIRRGSGFYCKLTLNGSVLYGLITNNHVLKSQDACKNGNATFLYEGPGTGVKVQLRPEKLFRTHPKPLDYTFVGISHDDIAEKIPDLQPIEMETEPEPAEGDQIIIFQHPRGRPKEFSNNKILGVKKPLVRYQADTEKGSSGSPVVKTTGLKLIAVHQEGSTQLGYNTGTLCNEILMHLRTETLNYRGGSRNFLKGGGLYAVDVTFITNGAPPANRANRSQDESNRSAPTDEVLEELSQDITSFWKDLGRKLKVPNKKIVEIQADNVQYPGVKEKAFQMLMAWKELRSDAATITELSRALKALGKNKTEMEHCSGSSFMDDTAI</sequence>
<dbReference type="InterPro" id="IPR011029">
    <property type="entry name" value="DEATH-like_dom_sf"/>
</dbReference>
<dbReference type="InterPro" id="IPR009003">
    <property type="entry name" value="Peptidase_S1_PA"/>
</dbReference>
<dbReference type="CDD" id="cd01670">
    <property type="entry name" value="Death"/>
    <property type="match status" value="1"/>
</dbReference>
<organism evidence="3 4">
    <name type="scientific">Acropora cervicornis</name>
    <name type="common">Staghorn coral</name>
    <dbReference type="NCBI Taxonomy" id="6130"/>
    <lineage>
        <taxon>Eukaryota</taxon>
        <taxon>Metazoa</taxon>
        <taxon>Cnidaria</taxon>
        <taxon>Anthozoa</taxon>
        <taxon>Hexacorallia</taxon>
        <taxon>Scleractinia</taxon>
        <taxon>Astrocoeniina</taxon>
        <taxon>Acroporidae</taxon>
        <taxon>Acropora</taxon>
    </lineage>
</organism>
<comment type="caution">
    <text evidence="3">The sequence shown here is derived from an EMBL/GenBank/DDBJ whole genome shotgun (WGS) entry which is preliminary data.</text>
</comment>
<evidence type="ECO:0000256" key="1">
    <source>
        <dbReference type="SAM" id="MobiDB-lite"/>
    </source>
</evidence>
<keyword evidence="4" id="KW-1185">Reference proteome</keyword>
<proteinExistence type="predicted"/>
<feature type="region of interest" description="Disordered" evidence="1">
    <location>
        <begin position="254"/>
        <end position="274"/>
    </location>
</feature>
<dbReference type="Pfam" id="PF13365">
    <property type="entry name" value="Trypsin_2"/>
    <property type="match status" value="1"/>
</dbReference>
<dbReference type="Proteomes" id="UP001249851">
    <property type="component" value="Unassembled WGS sequence"/>
</dbReference>